<comment type="caution">
    <text evidence="4">The sequence shown here is derived from an EMBL/GenBank/DDBJ whole genome shotgun (WGS) entry which is preliminary data.</text>
</comment>
<dbReference type="Gene3D" id="1.10.10.10">
    <property type="entry name" value="Winged helix-like DNA-binding domain superfamily/Winged helix DNA-binding domain"/>
    <property type="match status" value="1"/>
</dbReference>
<dbReference type="PANTHER" id="PTHR30319:SF1">
    <property type="entry name" value="TRANSCRIPTIONAL REPRESSOR PAAX"/>
    <property type="match status" value="1"/>
</dbReference>
<dbReference type="InterPro" id="IPR011965">
    <property type="entry name" value="PaaX_trns_reg"/>
</dbReference>
<gene>
    <name evidence="4" type="ORF">DFJ66_1603</name>
</gene>
<reference evidence="4 5" key="1">
    <citation type="submission" date="2018-10" db="EMBL/GenBank/DDBJ databases">
        <title>Sequencing the genomes of 1000 actinobacteria strains.</title>
        <authorList>
            <person name="Klenk H.-P."/>
        </authorList>
    </citation>
    <scope>NUCLEOTIDE SEQUENCE [LARGE SCALE GENOMIC DNA]</scope>
    <source>
        <strain evidence="4 5">DSM 43911</strain>
    </source>
</reference>
<evidence type="ECO:0000313" key="5">
    <source>
        <dbReference type="Proteomes" id="UP000272729"/>
    </source>
</evidence>
<evidence type="ECO:0000259" key="3">
    <source>
        <dbReference type="Pfam" id="PF20803"/>
    </source>
</evidence>
<dbReference type="Pfam" id="PF20803">
    <property type="entry name" value="PaaX_M"/>
    <property type="match status" value="1"/>
</dbReference>
<dbReference type="Pfam" id="PF08223">
    <property type="entry name" value="PaaX_C"/>
    <property type="match status" value="1"/>
</dbReference>
<accession>A0A495XA61</accession>
<organism evidence="4 5">
    <name type="scientific">Saccharothrix variisporea</name>
    <dbReference type="NCBI Taxonomy" id="543527"/>
    <lineage>
        <taxon>Bacteria</taxon>
        <taxon>Bacillati</taxon>
        <taxon>Actinomycetota</taxon>
        <taxon>Actinomycetes</taxon>
        <taxon>Pseudonocardiales</taxon>
        <taxon>Pseudonocardiaceae</taxon>
        <taxon>Saccharothrix</taxon>
    </lineage>
</organism>
<dbReference type="InterPro" id="IPR012906">
    <property type="entry name" value="PaaX-like_N"/>
</dbReference>
<dbReference type="InterPro" id="IPR036388">
    <property type="entry name" value="WH-like_DNA-bd_sf"/>
</dbReference>
<protein>
    <submittedName>
        <fullName evidence="4">PaaX family transcriptional regulator</fullName>
    </submittedName>
</protein>
<dbReference type="OrthoDB" id="2270427at2"/>
<dbReference type="Gene3D" id="3.30.70.2650">
    <property type="match status" value="1"/>
</dbReference>
<sequence length="276" mass="30558">MDVDVPTRTVVEALVQADGTVDMGELYDVAAELGMSDQQVRLCAKRLVADGKFTSEGRGRRGVLRMTPEALRAAEPDVEFVRFMYRQDAGEVTWDGNWHLVAFAVPESQRPARDAFRDAVVRFGGAPLQGGLYVSPHDWEPLVEGEAERLGVLDSVTFLTSRDLRIGTERGAVALTARLWPLAEIAARHVRLAEVAEERLRLLEEGPDRTTLLRIAVEVAAEFTRAVEPDPLLPPALLPRPWAGAQARALVARCWEALERRSAELPLLFRAYAGVR</sequence>
<dbReference type="PIRSF" id="PIRSF020623">
    <property type="entry name" value="PaaX"/>
    <property type="match status" value="1"/>
</dbReference>
<dbReference type="InterPro" id="IPR013225">
    <property type="entry name" value="PaaX_C"/>
</dbReference>
<evidence type="ECO:0000259" key="2">
    <source>
        <dbReference type="Pfam" id="PF08223"/>
    </source>
</evidence>
<dbReference type="InterPro" id="IPR048846">
    <property type="entry name" value="PaaX-like_central"/>
</dbReference>
<dbReference type="PANTHER" id="PTHR30319">
    <property type="entry name" value="PHENYLACETIC ACID REGULATOR-RELATED TRANSCRIPTIONAL REPRESSOR"/>
    <property type="match status" value="1"/>
</dbReference>
<dbReference type="AlphaFoldDB" id="A0A495XA61"/>
<keyword evidence="5" id="KW-1185">Reference proteome</keyword>
<proteinExistence type="predicted"/>
<evidence type="ECO:0000259" key="1">
    <source>
        <dbReference type="Pfam" id="PF07848"/>
    </source>
</evidence>
<dbReference type="Gene3D" id="1.20.58.1460">
    <property type="match status" value="1"/>
</dbReference>
<name>A0A495XA61_9PSEU</name>
<dbReference type="Proteomes" id="UP000272729">
    <property type="component" value="Unassembled WGS sequence"/>
</dbReference>
<dbReference type="GO" id="GO:0006351">
    <property type="term" value="P:DNA-templated transcription"/>
    <property type="evidence" value="ECO:0007669"/>
    <property type="project" value="InterPro"/>
</dbReference>
<dbReference type="Pfam" id="PF07848">
    <property type="entry name" value="PaaX"/>
    <property type="match status" value="1"/>
</dbReference>
<dbReference type="EMBL" id="RBXR01000001">
    <property type="protein sequence ID" value="RKT68418.1"/>
    <property type="molecule type" value="Genomic_DNA"/>
</dbReference>
<dbReference type="RefSeq" id="WP_121219419.1">
    <property type="nucleotide sequence ID" value="NZ_JBIUBA010000004.1"/>
</dbReference>
<feature type="domain" description="Transcriptional repressor PaaX-like N-terminal" evidence="1">
    <location>
        <begin position="12"/>
        <end position="67"/>
    </location>
</feature>
<feature type="domain" description="Transcriptional repressor PaaX-like C-terminal" evidence="2">
    <location>
        <begin position="180"/>
        <end position="263"/>
    </location>
</feature>
<feature type="domain" description="Transcriptional repressor PaaX-like central Cas2-like" evidence="3">
    <location>
        <begin position="93"/>
        <end position="169"/>
    </location>
</feature>
<evidence type="ECO:0000313" key="4">
    <source>
        <dbReference type="EMBL" id="RKT68418.1"/>
    </source>
</evidence>